<geneLocation type="plasmid" evidence="1 2">
    <name>pDGEO02</name>
</geneLocation>
<dbReference type="EMBL" id="CP000856">
    <property type="protein sequence ID" value="ABW35114.1"/>
    <property type="molecule type" value="Genomic_DNA"/>
</dbReference>
<evidence type="ECO:0000313" key="1">
    <source>
        <dbReference type="EMBL" id="ABW35114.1"/>
    </source>
</evidence>
<gene>
    <name evidence="1" type="ORF">Dgeo_3073</name>
</gene>
<dbReference type="HOGENOM" id="CLU_520456_0_0_0"/>
<accession>A8ZRK5</accession>
<dbReference type="Proteomes" id="UP000002431">
    <property type="component" value="Plasmid pDGEO02"/>
</dbReference>
<dbReference type="AlphaFoldDB" id="A8ZRK5"/>
<keyword evidence="1" id="KW-0614">Plasmid</keyword>
<sequence length="523" mass="56511">MNAAETLEMARLPHAWSEYVTADTSRDRLSAILSHLQEAPADDVLRARAAHVLMLLGRPREANALLLSRMHRLCRAQRLLALVQIARDENNPRLYVDVAAHVPHFGIAMNPLELEAQMRLDYALGLAHAELGSDASRVHFDRALHVSLMIGALHMEAAINGTLPRREARRDPQGSARRLALLAADTHASGNATMAQHLARNARNILAEANAYEEIIQLCEDWGSWLPEAAGWAEAARTLLDPAQPPPPVGDGQDELALVAQAYHHLYAAVRAAERLDDDVARDHAVAVLRLPGWPRRGRRSTPEVAYRALRILAYLYAGQAREAVIALREAAQDNLHLVSDVASVYMGVAGLCLIGQGAAYPAEWTPVQAYGAALSGLGRLDHDLAVLVATRAALVAPSAIAFLARSPDAPSALGTVGTSRVLLLREMCGAPTGGDKKSKGAVLTLAGKPVPGSPREQAGQVLRDLFERGTSPSPNARMYAHRYTKALREAGSPPVACTWRMARIEAELQRHLPAAMSPRCTS</sequence>
<organism evidence="1 2">
    <name type="scientific">Deinococcus geothermalis (strain DSM 11300 / CIP 105573 / AG-3a)</name>
    <dbReference type="NCBI Taxonomy" id="319795"/>
    <lineage>
        <taxon>Bacteria</taxon>
        <taxon>Thermotogati</taxon>
        <taxon>Deinococcota</taxon>
        <taxon>Deinococci</taxon>
        <taxon>Deinococcales</taxon>
        <taxon>Deinococcaceae</taxon>
        <taxon>Deinococcus</taxon>
    </lineage>
</organism>
<proteinExistence type="predicted"/>
<name>A8ZRK5_DEIGD</name>
<protein>
    <submittedName>
        <fullName evidence="1">Uncharacterized protein</fullName>
    </submittedName>
</protein>
<dbReference type="RefSeq" id="WP_012173273.1">
    <property type="nucleotide sequence ID" value="NC_009939.1"/>
</dbReference>
<keyword evidence="2" id="KW-1185">Reference proteome</keyword>
<evidence type="ECO:0000313" key="2">
    <source>
        <dbReference type="Proteomes" id="UP000002431"/>
    </source>
</evidence>
<dbReference type="KEGG" id="dge:Dgeo_3073"/>
<reference evidence="1" key="1">
    <citation type="submission" date="2007-10" db="EMBL/GenBank/DDBJ databases">
        <title>Complete sequence of Plasmid2 pDGEO02 of Deinococcus geothermalis DSM 11300.</title>
        <authorList>
            <consortium name="US DOE Joint Genome Institute"/>
            <person name="Copeland A."/>
            <person name="Lucas S."/>
            <person name="Lapidus A."/>
            <person name="Barry K."/>
            <person name="Detter J.C."/>
            <person name="Glavina del Rio T."/>
            <person name="Hammon N."/>
            <person name="Israni S."/>
            <person name="Dalin E."/>
            <person name="Tice H."/>
            <person name="Pitluck S."/>
            <person name="Brettin T."/>
            <person name="Bruce D."/>
            <person name="Han C."/>
            <person name="Tapia R."/>
            <person name="Saunders E."/>
            <person name="Gilna P."/>
            <person name="Schmutz J."/>
            <person name="Larimer F."/>
            <person name="Land M."/>
            <person name="Hauser L."/>
            <person name="Kyrpides N."/>
            <person name="Kim E."/>
            <person name="Daly M.J."/>
            <person name="Fredrickson J.K."/>
            <person name="Makarova K.S."/>
            <person name="Gaidamakova E.K."/>
            <person name="Zhai M."/>
            <person name="Richardson P."/>
        </authorList>
    </citation>
    <scope>NUCLEOTIDE SEQUENCE [LARGE SCALE GENOMIC DNA]</scope>
    <source>
        <strain evidence="1">DSM 11300</strain>
        <plasmid evidence="1">pDGEO02</plasmid>
    </source>
</reference>